<dbReference type="Proteomes" id="UP000294933">
    <property type="component" value="Unassembled WGS sequence"/>
</dbReference>
<reference evidence="1 2" key="1">
    <citation type="submission" date="2018-06" db="EMBL/GenBank/DDBJ databases">
        <title>A transcriptomic atlas of mushroom development highlights an independent origin of complex multicellularity.</title>
        <authorList>
            <consortium name="DOE Joint Genome Institute"/>
            <person name="Krizsan K."/>
            <person name="Almasi E."/>
            <person name="Merenyi Z."/>
            <person name="Sahu N."/>
            <person name="Viragh M."/>
            <person name="Koszo T."/>
            <person name="Mondo S."/>
            <person name="Kiss B."/>
            <person name="Balint B."/>
            <person name="Kues U."/>
            <person name="Barry K."/>
            <person name="Hegedus J.C."/>
            <person name="Henrissat B."/>
            <person name="Johnson J."/>
            <person name="Lipzen A."/>
            <person name="Ohm R."/>
            <person name="Nagy I."/>
            <person name="Pangilinan J."/>
            <person name="Yan J."/>
            <person name="Xiong Y."/>
            <person name="Grigoriev I.V."/>
            <person name="Hibbett D.S."/>
            <person name="Nagy L.G."/>
        </authorList>
    </citation>
    <scope>NUCLEOTIDE SEQUENCE [LARGE SCALE GENOMIC DNA]</scope>
    <source>
        <strain evidence="1 2">SZMC22713</strain>
    </source>
</reference>
<dbReference type="EMBL" id="ML170157">
    <property type="protein sequence ID" value="TDL28292.1"/>
    <property type="molecule type" value="Genomic_DNA"/>
</dbReference>
<sequence>MCSFVHARHRAAATASPTTLQNRCYRRRRSRNQREVLDSETADSTLSLSVENSSLKSYPPATDGFQDCFVLHSICRWSASEAVLGAGKLRQHPFQFIWQQLAKSSARDWRRLEPVGNDLGWEKRRGRAVHLGSVLIAVITEKLSLSACADMGRLMNPTRSKALSHQDVRLTTRVHRGRLFQRVSTIPHPDIRQDRSWEDYLDQACVQG</sequence>
<protein>
    <submittedName>
        <fullName evidence="1">Uncharacterized protein</fullName>
    </submittedName>
</protein>
<evidence type="ECO:0000313" key="1">
    <source>
        <dbReference type="EMBL" id="TDL28292.1"/>
    </source>
</evidence>
<dbReference type="VEuPathDB" id="FungiDB:BD410DRAFT_214192"/>
<evidence type="ECO:0000313" key="2">
    <source>
        <dbReference type="Proteomes" id="UP000294933"/>
    </source>
</evidence>
<gene>
    <name evidence="1" type="ORF">BD410DRAFT_214192</name>
</gene>
<name>A0A4Y7QMK4_9AGAM</name>
<dbReference type="AlphaFoldDB" id="A0A4Y7QMK4"/>
<keyword evidence="2" id="KW-1185">Reference proteome</keyword>
<organism evidence="1 2">
    <name type="scientific">Rickenella mellea</name>
    <dbReference type="NCBI Taxonomy" id="50990"/>
    <lineage>
        <taxon>Eukaryota</taxon>
        <taxon>Fungi</taxon>
        <taxon>Dikarya</taxon>
        <taxon>Basidiomycota</taxon>
        <taxon>Agaricomycotina</taxon>
        <taxon>Agaricomycetes</taxon>
        <taxon>Hymenochaetales</taxon>
        <taxon>Rickenellaceae</taxon>
        <taxon>Rickenella</taxon>
    </lineage>
</organism>
<accession>A0A4Y7QMK4</accession>
<proteinExistence type="predicted"/>